<keyword evidence="3" id="KW-0732">Signal</keyword>
<dbReference type="STRING" id="593133.SAMN04488006_0020"/>
<dbReference type="Proteomes" id="UP000199312">
    <property type="component" value="Unassembled WGS sequence"/>
</dbReference>
<accession>A0A1I6SPB3</accession>
<dbReference type="Pfam" id="PF00041">
    <property type="entry name" value="fn3"/>
    <property type="match status" value="3"/>
</dbReference>
<dbReference type="InterPro" id="IPR013783">
    <property type="entry name" value="Ig-like_fold"/>
</dbReference>
<organism evidence="7 8">
    <name type="scientific">Lutibacter maritimus</name>
    <dbReference type="NCBI Taxonomy" id="593133"/>
    <lineage>
        <taxon>Bacteria</taxon>
        <taxon>Pseudomonadati</taxon>
        <taxon>Bacteroidota</taxon>
        <taxon>Flavobacteriia</taxon>
        <taxon>Flavobacteriales</taxon>
        <taxon>Flavobacteriaceae</taxon>
        <taxon>Lutibacter</taxon>
    </lineage>
</organism>
<dbReference type="Pfam" id="PF04231">
    <property type="entry name" value="Endonuclease_1"/>
    <property type="match status" value="1"/>
</dbReference>
<keyword evidence="8" id="KW-1185">Reference proteome</keyword>
<keyword evidence="4" id="KW-0378">Hydrolase</keyword>
<name>A0A1I6SPB3_9FLAO</name>
<evidence type="ECO:0000256" key="2">
    <source>
        <dbReference type="ARBA" id="ARBA00022722"/>
    </source>
</evidence>
<dbReference type="InterPro" id="IPR036116">
    <property type="entry name" value="FN3_sf"/>
</dbReference>
<keyword evidence="2" id="KW-0540">Nuclease</keyword>
<evidence type="ECO:0000313" key="8">
    <source>
        <dbReference type="Proteomes" id="UP000199312"/>
    </source>
</evidence>
<feature type="domain" description="Fibronectin type-III" evidence="5">
    <location>
        <begin position="254"/>
        <end position="339"/>
    </location>
</feature>
<dbReference type="PANTHER" id="PTHR33607:SF2">
    <property type="entry name" value="ENDONUCLEASE-1"/>
    <property type="match status" value="1"/>
</dbReference>
<sequence length="913" mass="98378">MGTGYTLKTQLYNIIKGHTDNGYSGLWVTYETSDRDYFYENDGTILDMYSENPSASDPYNYTITTDQCGTYSVEGNCYNREHIIPQSVFNQVSPERNDAHFITATDGKVNGMRSNYPHGMVGTATYTSQNGSKLGAASNSGYAAGYTGTVFEPIDEFKGDIARMYFYFATRYENELTTWGVSYAMFDGSTNKVFTEPFLTILMTWHQQDPVSSYEIARNNAIYARQNNRNPFIDHPEYVAQIWSATPDSEAPSAPTNLIASNETNTTIDLNWTASTDNIGVTSYEIFKDGVLYSSAATNSHIITGLTQNTTYNFTVYAKDAYGNTSLVSNTETATTTNFIDVTAPTKPTNVIVSNETNASIKLTWTPSTDAIGVANYDIYVDGIYHATSTATSYTVTGLTALTIYSFTIIAKDAAGNSSAASDAVNGTTIATPSICASETFDTIGASNSSYTTVTWTGDNGGSWSATDARTDQVLNGKAITIRNGAITSPTTVNGIANLTVTTQLVFTGTSGTFDVKVNGNLIGTIPYDATEQTTTISGINTSGNVIITIDGNSTTSNRVIFDDISWSCYSGVADTEAPTAITDLNAASVTNTTALLSWSASTDNIGVSQYDIYKNGVYLTSVATNSYNVTALTANTSYHFTVYAKDAAGNTSEVSNTLSITTTNTSITASELFISEYIEGSGNNKAIEIANFTGSPIDLSVYSIKKQANGAGAWVNEIVLSGSLANNNVYVIANSGSNTTILAAANRTVAGTPMDFNGNDPIGLFKNGVLIDIVGVLNNTANFAINTTLRRKSTITAPNTSYTVSEWDTFASDTADGLGTHTVSSLSVPEFIENLFSVYPNPTNTHSVTISFKKEFGNHEVQLFNFMGQLLYAMDTRTTFKNKIEVKNIPTGLYILKVFNDQYFSTKKIIVN</sequence>
<dbReference type="Pfam" id="PF18962">
    <property type="entry name" value="Por_Secre_tail"/>
    <property type="match status" value="1"/>
</dbReference>
<evidence type="ECO:0000256" key="4">
    <source>
        <dbReference type="ARBA" id="ARBA00022801"/>
    </source>
</evidence>
<dbReference type="OrthoDB" id="5485925at2"/>
<dbReference type="RefSeq" id="WP_090230069.1">
    <property type="nucleotide sequence ID" value="NZ_FOZP01000010.1"/>
</dbReference>
<dbReference type="EMBL" id="FOZP01000010">
    <property type="protein sequence ID" value="SFS78769.1"/>
    <property type="molecule type" value="Genomic_DNA"/>
</dbReference>
<dbReference type="NCBIfam" id="TIGR04183">
    <property type="entry name" value="Por_Secre_tail"/>
    <property type="match status" value="1"/>
</dbReference>
<dbReference type="SUPFAM" id="SSF54060">
    <property type="entry name" value="His-Me finger endonucleases"/>
    <property type="match status" value="1"/>
</dbReference>
<feature type="domain" description="LTD" evidence="6">
    <location>
        <begin position="662"/>
        <end position="831"/>
    </location>
</feature>
<dbReference type="PANTHER" id="PTHR33607">
    <property type="entry name" value="ENDONUCLEASE-1"/>
    <property type="match status" value="1"/>
</dbReference>
<dbReference type="GO" id="GO:0004518">
    <property type="term" value="F:nuclease activity"/>
    <property type="evidence" value="ECO:0007669"/>
    <property type="project" value="UniProtKB-KW"/>
</dbReference>
<evidence type="ECO:0000259" key="5">
    <source>
        <dbReference type="PROSITE" id="PS50853"/>
    </source>
</evidence>
<protein>
    <submittedName>
        <fullName evidence="7">Por secretion system C-terminal sorting domain-containing protein</fullName>
    </submittedName>
</protein>
<dbReference type="AlphaFoldDB" id="A0A1I6SPB3"/>
<evidence type="ECO:0000313" key="7">
    <source>
        <dbReference type="EMBL" id="SFS78769.1"/>
    </source>
</evidence>
<gene>
    <name evidence="7" type="ORF">SAMN04488006_0020</name>
</gene>
<comment type="similarity">
    <text evidence="1">Belongs to the EndA/NucM nuclease family.</text>
</comment>
<dbReference type="SUPFAM" id="SSF49265">
    <property type="entry name" value="Fibronectin type III"/>
    <property type="match status" value="2"/>
</dbReference>
<dbReference type="InterPro" id="IPR001322">
    <property type="entry name" value="Lamin_tail_dom"/>
</dbReference>
<dbReference type="InterPro" id="IPR044925">
    <property type="entry name" value="His-Me_finger_sf"/>
</dbReference>
<dbReference type="Gene3D" id="2.60.40.10">
    <property type="entry name" value="Immunoglobulins"/>
    <property type="match status" value="3"/>
</dbReference>
<dbReference type="PROSITE" id="PS51841">
    <property type="entry name" value="LTD"/>
    <property type="match status" value="1"/>
</dbReference>
<dbReference type="CDD" id="cd00063">
    <property type="entry name" value="FN3"/>
    <property type="match status" value="3"/>
</dbReference>
<dbReference type="SMART" id="SM00060">
    <property type="entry name" value="FN3"/>
    <property type="match status" value="3"/>
</dbReference>
<dbReference type="InterPro" id="IPR026444">
    <property type="entry name" value="Secre_tail"/>
</dbReference>
<proteinExistence type="inferred from homology"/>
<dbReference type="InterPro" id="IPR007346">
    <property type="entry name" value="Endonuclease-I"/>
</dbReference>
<evidence type="ECO:0000256" key="3">
    <source>
        <dbReference type="ARBA" id="ARBA00022729"/>
    </source>
</evidence>
<dbReference type="GO" id="GO:0016787">
    <property type="term" value="F:hydrolase activity"/>
    <property type="evidence" value="ECO:0007669"/>
    <property type="project" value="UniProtKB-KW"/>
</dbReference>
<evidence type="ECO:0000256" key="1">
    <source>
        <dbReference type="ARBA" id="ARBA00006429"/>
    </source>
</evidence>
<dbReference type="InterPro" id="IPR003961">
    <property type="entry name" value="FN3_dom"/>
</dbReference>
<evidence type="ECO:0000259" key="6">
    <source>
        <dbReference type="PROSITE" id="PS51841"/>
    </source>
</evidence>
<reference evidence="8" key="1">
    <citation type="submission" date="2016-10" db="EMBL/GenBank/DDBJ databases">
        <authorList>
            <person name="Varghese N."/>
            <person name="Submissions S."/>
        </authorList>
    </citation>
    <scope>NUCLEOTIDE SEQUENCE [LARGE SCALE GENOMIC DNA]</scope>
    <source>
        <strain evidence="8">DSM 24450</strain>
    </source>
</reference>
<dbReference type="Pfam" id="PF00932">
    <property type="entry name" value="LTD"/>
    <property type="match status" value="1"/>
</dbReference>
<dbReference type="PROSITE" id="PS50853">
    <property type="entry name" value="FN3"/>
    <property type="match status" value="3"/>
</dbReference>
<feature type="domain" description="Fibronectin type-III" evidence="5">
    <location>
        <begin position="581"/>
        <end position="666"/>
    </location>
</feature>
<feature type="domain" description="Fibronectin type-III" evidence="5">
    <location>
        <begin position="347"/>
        <end position="432"/>
    </location>
</feature>